<protein>
    <submittedName>
        <fullName evidence="1">Uncharacterized protein</fullName>
    </submittedName>
</protein>
<name>A0ACC2BQZ8_DIPCM</name>
<accession>A0ACC2BQZ8</accession>
<dbReference type="Proteomes" id="UP001162992">
    <property type="component" value="Chromosome 14"/>
</dbReference>
<reference evidence="2" key="1">
    <citation type="journal article" date="2024" name="Proc. Natl. Acad. Sci. U.S.A.">
        <title>Extraordinary preservation of gene collinearity over three hundred million years revealed in homosporous lycophytes.</title>
        <authorList>
            <person name="Li C."/>
            <person name="Wickell D."/>
            <person name="Kuo L.Y."/>
            <person name="Chen X."/>
            <person name="Nie B."/>
            <person name="Liao X."/>
            <person name="Peng D."/>
            <person name="Ji J."/>
            <person name="Jenkins J."/>
            <person name="Williams M."/>
            <person name="Shu S."/>
            <person name="Plott C."/>
            <person name="Barry K."/>
            <person name="Rajasekar S."/>
            <person name="Grimwood J."/>
            <person name="Han X."/>
            <person name="Sun S."/>
            <person name="Hou Z."/>
            <person name="He W."/>
            <person name="Dai G."/>
            <person name="Sun C."/>
            <person name="Schmutz J."/>
            <person name="Leebens-Mack J.H."/>
            <person name="Li F.W."/>
            <person name="Wang L."/>
        </authorList>
    </citation>
    <scope>NUCLEOTIDE SEQUENCE [LARGE SCALE GENOMIC DNA]</scope>
    <source>
        <strain evidence="2">cv. PW_Plant_1</strain>
    </source>
</reference>
<proteinExistence type="predicted"/>
<keyword evidence="2" id="KW-1185">Reference proteome</keyword>
<comment type="caution">
    <text evidence="1">The sequence shown here is derived from an EMBL/GenBank/DDBJ whole genome shotgun (WGS) entry which is preliminary data.</text>
</comment>
<evidence type="ECO:0000313" key="2">
    <source>
        <dbReference type="Proteomes" id="UP001162992"/>
    </source>
</evidence>
<sequence length="225" mass="25414">MLHQQASGHKQTGGHENEAQALIKSIHTKPATKYEAGSPGYLIYRRDELILNHQDLFVALWMEGFQPRERIEKDWVVYTLGGKLNPPVEVSLPLDISTTVPNKMQAFLRRAGKNFMCKWEMMADNWTELGPVSTTTSLSRDAAFQAEAGSSPERGYTPATPSQVGGQNSKSILLLHEHMQHKLAEQQRREKESNPSVNKSKSKINEQLKKLAHAGYRRQQKHTTV</sequence>
<evidence type="ECO:0000313" key="1">
    <source>
        <dbReference type="EMBL" id="KAJ7532195.1"/>
    </source>
</evidence>
<organism evidence="1 2">
    <name type="scientific">Diphasiastrum complanatum</name>
    <name type="common">Issler's clubmoss</name>
    <name type="synonym">Lycopodium complanatum</name>
    <dbReference type="NCBI Taxonomy" id="34168"/>
    <lineage>
        <taxon>Eukaryota</taxon>
        <taxon>Viridiplantae</taxon>
        <taxon>Streptophyta</taxon>
        <taxon>Embryophyta</taxon>
        <taxon>Tracheophyta</taxon>
        <taxon>Lycopodiopsida</taxon>
        <taxon>Lycopodiales</taxon>
        <taxon>Lycopodiaceae</taxon>
        <taxon>Lycopodioideae</taxon>
        <taxon>Diphasiastrum</taxon>
    </lineage>
</organism>
<dbReference type="EMBL" id="CM055105">
    <property type="protein sequence ID" value="KAJ7532195.1"/>
    <property type="molecule type" value="Genomic_DNA"/>
</dbReference>
<gene>
    <name evidence="1" type="ORF">O6H91_14G076000</name>
</gene>